<protein>
    <recommendedName>
        <fullName evidence="2">Anti-sigma factor antagonist</fullName>
    </recommendedName>
</protein>
<evidence type="ECO:0000259" key="3">
    <source>
        <dbReference type="PROSITE" id="PS50801"/>
    </source>
</evidence>
<evidence type="ECO:0000256" key="2">
    <source>
        <dbReference type="RuleBase" id="RU003749"/>
    </source>
</evidence>
<dbReference type="InterPro" id="IPR002645">
    <property type="entry name" value="STAS_dom"/>
</dbReference>
<dbReference type="InterPro" id="IPR058548">
    <property type="entry name" value="MlaB-like_STAS"/>
</dbReference>
<dbReference type="EMBL" id="BNBE01000002">
    <property type="protein sequence ID" value="GHG11305.1"/>
    <property type="molecule type" value="Genomic_DNA"/>
</dbReference>
<proteinExistence type="inferred from homology"/>
<sequence>MTPDEERTARTGTGGPARRTFVVRVAGDMDLEHAAGLRSLLLDGVARAPRGADVVVDLQNSSFCDSTGLTLLLAARQALRETGSRLTLAAPSHQMVRLLELTDCVGLFRLGPATRPSPQAAGEPRTAPAR</sequence>
<dbReference type="InterPro" id="IPR036513">
    <property type="entry name" value="STAS_dom_sf"/>
</dbReference>
<comment type="caution">
    <text evidence="4">The sequence shown here is derived from an EMBL/GenBank/DDBJ whole genome shotgun (WGS) entry which is preliminary data.</text>
</comment>
<evidence type="ECO:0000313" key="5">
    <source>
        <dbReference type="Proteomes" id="UP000632849"/>
    </source>
</evidence>
<keyword evidence="5" id="KW-1185">Reference proteome</keyword>
<dbReference type="PANTHER" id="PTHR33495:SF2">
    <property type="entry name" value="ANTI-SIGMA FACTOR ANTAGONIST TM_1081-RELATED"/>
    <property type="match status" value="1"/>
</dbReference>
<comment type="similarity">
    <text evidence="1 2">Belongs to the anti-sigma-factor antagonist family.</text>
</comment>
<organism evidence="4 5">
    <name type="scientific">Streptomyces filamentosus</name>
    <name type="common">Streptomyces roseosporus</name>
    <dbReference type="NCBI Taxonomy" id="67294"/>
    <lineage>
        <taxon>Bacteria</taxon>
        <taxon>Bacillati</taxon>
        <taxon>Actinomycetota</taxon>
        <taxon>Actinomycetes</taxon>
        <taxon>Kitasatosporales</taxon>
        <taxon>Streptomycetaceae</taxon>
        <taxon>Streptomyces</taxon>
    </lineage>
</organism>
<dbReference type="InterPro" id="IPR003658">
    <property type="entry name" value="Anti-sigma_ant"/>
</dbReference>
<name>A0A919BSX2_STRFL</name>
<dbReference type="Proteomes" id="UP000632849">
    <property type="component" value="Unassembled WGS sequence"/>
</dbReference>
<gene>
    <name evidence="4" type="ORF">GCM10017667_50290</name>
</gene>
<feature type="domain" description="STAS" evidence="3">
    <location>
        <begin position="22"/>
        <end position="102"/>
    </location>
</feature>
<dbReference type="NCBIfam" id="TIGR00377">
    <property type="entry name" value="ant_ant_sig"/>
    <property type="match status" value="1"/>
</dbReference>
<dbReference type="Pfam" id="PF13466">
    <property type="entry name" value="STAS_2"/>
    <property type="match status" value="1"/>
</dbReference>
<dbReference type="PANTHER" id="PTHR33495">
    <property type="entry name" value="ANTI-SIGMA FACTOR ANTAGONIST TM_1081-RELATED-RELATED"/>
    <property type="match status" value="1"/>
</dbReference>
<dbReference type="Gene3D" id="3.30.750.24">
    <property type="entry name" value="STAS domain"/>
    <property type="match status" value="1"/>
</dbReference>
<reference evidence="4" key="2">
    <citation type="submission" date="2020-09" db="EMBL/GenBank/DDBJ databases">
        <authorList>
            <person name="Sun Q."/>
            <person name="Ohkuma M."/>
        </authorList>
    </citation>
    <scope>NUCLEOTIDE SEQUENCE</scope>
    <source>
        <strain evidence="4">JCM 4122</strain>
    </source>
</reference>
<dbReference type="AlphaFoldDB" id="A0A919BSX2"/>
<reference evidence="4" key="1">
    <citation type="journal article" date="2014" name="Int. J. Syst. Evol. Microbiol.">
        <title>Complete genome sequence of Corynebacterium casei LMG S-19264T (=DSM 44701T), isolated from a smear-ripened cheese.</title>
        <authorList>
            <consortium name="US DOE Joint Genome Institute (JGI-PGF)"/>
            <person name="Walter F."/>
            <person name="Albersmeier A."/>
            <person name="Kalinowski J."/>
            <person name="Ruckert C."/>
        </authorList>
    </citation>
    <scope>NUCLEOTIDE SEQUENCE</scope>
    <source>
        <strain evidence="4">JCM 4122</strain>
    </source>
</reference>
<dbReference type="CDD" id="cd07043">
    <property type="entry name" value="STAS_anti-anti-sigma_factors"/>
    <property type="match status" value="1"/>
</dbReference>
<evidence type="ECO:0000313" key="4">
    <source>
        <dbReference type="EMBL" id="GHG11305.1"/>
    </source>
</evidence>
<dbReference type="RefSeq" id="WP_190043036.1">
    <property type="nucleotide sequence ID" value="NZ_BNBE01000002.1"/>
</dbReference>
<accession>A0A919BSX2</accession>
<dbReference type="PROSITE" id="PS50801">
    <property type="entry name" value="STAS"/>
    <property type="match status" value="1"/>
</dbReference>
<dbReference type="GO" id="GO:0043856">
    <property type="term" value="F:anti-sigma factor antagonist activity"/>
    <property type="evidence" value="ECO:0007669"/>
    <property type="project" value="InterPro"/>
</dbReference>
<evidence type="ECO:0000256" key="1">
    <source>
        <dbReference type="ARBA" id="ARBA00009013"/>
    </source>
</evidence>
<dbReference type="SUPFAM" id="SSF52091">
    <property type="entry name" value="SpoIIaa-like"/>
    <property type="match status" value="1"/>
</dbReference>